<keyword evidence="2" id="KW-1185">Reference proteome</keyword>
<dbReference type="SUPFAM" id="SSF48452">
    <property type="entry name" value="TPR-like"/>
    <property type="match status" value="1"/>
</dbReference>
<evidence type="ECO:0000313" key="1">
    <source>
        <dbReference type="EMBL" id="WUT86568.1"/>
    </source>
</evidence>
<reference evidence="1" key="1">
    <citation type="submission" date="2022-10" db="EMBL/GenBank/DDBJ databases">
        <title>The complete genomes of actinobacterial strains from the NBC collection.</title>
        <authorList>
            <person name="Joergensen T.S."/>
            <person name="Alvarez Arevalo M."/>
            <person name="Sterndorff E.B."/>
            <person name="Faurdal D."/>
            <person name="Vuksanovic O."/>
            <person name="Mourched A.-S."/>
            <person name="Charusanti P."/>
            <person name="Shaw S."/>
            <person name="Blin K."/>
            <person name="Weber T."/>
        </authorList>
    </citation>
    <scope>NUCLEOTIDE SEQUENCE</scope>
    <source>
        <strain evidence="1">NBC_00668</strain>
    </source>
</reference>
<name>A0ABZ1XSN8_9ACTN</name>
<dbReference type="SUPFAM" id="SSF52540">
    <property type="entry name" value="P-loop containing nucleoside triphosphate hydrolases"/>
    <property type="match status" value="1"/>
</dbReference>
<protein>
    <submittedName>
        <fullName evidence="1">Tetratricopeptide repeat protein</fullName>
    </submittedName>
</protein>
<organism evidence="1 2">
    <name type="scientific">Streptomyces melanogenes</name>
    <dbReference type="NCBI Taxonomy" id="67326"/>
    <lineage>
        <taxon>Bacteria</taxon>
        <taxon>Bacillati</taxon>
        <taxon>Actinomycetota</taxon>
        <taxon>Actinomycetes</taxon>
        <taxon>Kitasatosporales</taxon>
        <taxon>Streptomycetaceae</taxon>
        <taxon>Streptomyces</taxon>
    </lineage>
</organism>
<sequence length="789" mass="84474">MEAELAALAASGATSLVGLMVSDSWGQAKERLARFLARRRGDADGAGGTPGAGDGEDALQAASDELEAVRGVPDEGAVADLENRWSQRLLQILREDPDAAGELRRLLDELAPARPHSIHPEPRPDQVPALTVAFVNRTADLSALDRCFVGGGARAAAVGIGVLHGMPGVGKTATACHWADRSRELYPDGQMYVDFASLRGQTGGDVSEAVAMCLRSLGVRDEWMPRSLAERTALFRSHSARRRLLVVLDDVSHPAQVRPLVPKGPGSAVLVTSHGKLGELVLDGARLIALDPLDGDGGMRLLADRCGEDAVAAERAAAERLVELCGGLPVALHVVAARLLTDRRLTMTGLAAELADEAGRLAGMSMRGEPQVSAVLGPSYRTLPPEAARLYRLLGWAPVRAFDTATAAVAAGIGTSRAAELLEVLETASLLEGSPDGRYRLHDLVRLHARACAEREEADGERAALTRRVAAHYLALTALADRAIRADRLRIADLSGLTADTSDPFASPGSPAPLEWLEAERTNILQVLRAASQQQLHAPVWQLAEVFTVLFLHHRHLAMWRESLELGAAAAAADLMPAAEARLRSLLSRPLLDLGEDDRARAELEAAVSCAEIADHIVLRASVQEFLGRYWDRADPARAIDAYRRSLELNRRAGEARGAAIATYFLGCAQDAHGDHVDALTTLTRAREELLGCSDARMAARATAAIGTVHDHLGHTQEALRALREAARTLRDQDATHYEAQALVRLADITERTGAPRSAARPYLVRALEIHEAGGSPEAQGLRERLDGE</sequence>
<dbReference type="Gene3D" id="1.25.40.10">
    <property type="entry name" value="Tetratricopeptide repeat domain"/>
    <property type="match status" value="1"/>
</dbReference>
<dbReference type="Gene3D" id="3.40.50.300">
    <property type="entry name" value="P-loop containing nucleotide triphosphate hydrolases"/>
    <property type="match status" value="1"/>
</dbReference>
<proteinExistence type="predicted"/>
<gene>
    <name evidence="1" type="ORF">OG515_32400</name>
</gene>
<dbReference type="PANTHER" id="PTHR47691">
    <property type="entry name" value="REGULATOR-RELATED"/>
    <property type="match status" value="1"/>
</dbReference>
<dbReference type="PANTHER" id="PTHR47691:SF3">
    <property type="entry name" value="HTH-TYPE TRANSCRIPTIONAL REGULATOR RV0890C-RELATED"/>
    <property type="match status" value="1"/>
</dbReference>
<evidence type="ECO:0000313" key="2">
    <source>
        <dbReference type="Proteomes" id="UP001432060"/>
    </source>
</evidence>
<dbReference type="PRINTS" id="PR00364">
    <property type="entry name" value="DISEASERSIST"/>
</dbReference>
<dbReference type="InterPro" id="IPR027417">
    <property type="entry name" value="P-loop_NTPase"/>
</dbReference>
<dbReference type="Proteomes" id="UP001432060">
    <property type="component" value="Chromosome"/>
</dbReference>
<dbReference type="InterPro" id="IPR011990">
    <property type="entry name" value="TPR-like_helical_dom_sf"/>
</dbReference>
<dbReference type="RefSeq" id="WP_329403019.1">
    <property type="nucleotide sequence ID" value="NZ_CP109019.1"/>
</dbReference>
<accession>A0ABZ1XSN8</accession>
<dbReference type="EMBL" id="CP109019">
    <property type="protein sequence ID" value="WUT86568.1"/>
    <property type="molecule type" value="Genomic_DNA"/>
</dbReference>